<feature type="active site" evidence="7">
    <location>
        <position position="95"/>
    </location>
</feature>
<evidence type="ECO:0000256" key="1">
    <source>
        <dbReference type="ARBA" id="ARBA00011975"/>
    </source>
</evidence>
<dbReference type="InterPro" id="IPR001525">
    <property type="entry name" value="C5_MeTfrase"/>
</dbReference>
<dbReference type="InterPro" id="IPR029063">
    <property type="entry name" value="SAM-dependent_MTases_sf"/>
</dbReference>
<proteinExistence type="inferred from homology"/>
<dbReference type="PROSITE" id="PS51679">
    <property type="entry name" value="SAM_MT_C5"/>
    <property type="match status" value="1"/>
</dbReference>
<evidence type="ECO:0000256" key="5">
    <source>
        <dbReference type="ARBA" id="ARBA00022747"/>
    </source>
</evidence>
<keyword evidence="5" id="KW-0680">Restriction system</keyword>
<dbReference type="GO" id="GO:0003886">
    <property type="term" value="F:DNA (cytosine-5-)-methyltransferase activity"/>
    <property type="evidence" value="ECO:0007669"/>
    <property type="project" value="UniProtKB-EC"/>
</dbReference>
<comment type="similarity">
    <text evidence="7">Belongs to the class I-like SAM-binding methyltransferase superfamily. C5-methyltransferase family.</text>
</comment>
<dbReference type="PRINTS" id="PR00105">
    <property type="entry name" value="C5METTRFRASE"/>
</dbReference>
<keyword evidence="3 7" id="KW-0808">Transferase</keyword>
<keyword evidence="2 7" id="KW-0489">Methyltransferase</keyword>
<evidence type="ECO:0000256" key="4">
    <source>
        <dbReference type="ARBA" id="ARBA00022691"/>
    </source>
</evidence>
<organism evidence="8 9">
    <name type="scientific">Flavipsychrobacter stenotrophus</name>
    <dbReference type="NCBI Taxonomy" id="2077091"/>
    <lineage>
        <taxon>Bacteria</taxon>
        <taxon>Pseudomonadati</taxon>
        <taxon>Bacteroidota</taxon>
        <taxon>Chitinophagia</taxon>
        <taxon>Chitinophagales</taxon>
        <taxon>Chitinophagaceae</taxon>
        <taxon>Flavipsychrobacter</taxon>
    </lineage>
</organism>
<dbReference type="PANTHER" id="PTHR10629:SF52">
    <property type="entry name" value="DNA (CYTOSINE-5)-METHYLTRANSFERASE 1"/>
    <property type="match status" value="1"/>
</dbReference>
<comment type="caution">
    <text evidence="8">The sequence shown here is derived from an EMBL/GenBank/DDBJ whole genome shotgun (WGS) entry which is preliminary data.</text>
</comment>
<evidence type="ECO:0000313" key="9">
    <source>
        <dbReference type="Proteomes" id="UP000239872"/>
    </source>
</evidence>
<comment type="catalytic activity">
    <reaction evidence="6">
        <text>a 2'-deoxycytidine in DNA + S-adenosyl-L-methionine = a 5-methyl-2'-deoxycytidine in DNA + S-adenosyl-L-homocysteine + H(+)</text>
        <dbReference type="Rhea" id="RHEA:13681"/>
        <dbReference type="Rhea" id="RHEA-COMP:11369"/>
        <dbReference type="Rhea" id="RHEA-COMP:11370"/>
        <dbReference type="ChEBI" id="CHEBI:15378"/>
        <dbReference type="ChEBI" id="CHEBI:57856"/>
        <dbReference type="ChEBI" id="CHEBI:59789"/>
        <dbReference type="ChEBI" id="CHEBI:85452"/>
        <dbReference type="ChEBI" id="CHEBI:85454"/>
        <dbReference type="EC" id="2.1.1.37"/>
    </reaction>
</comment>
<dbReference type="Proteomes" id="UP000239872">
    <property type="component" value="Unassembled WGS sequence"/>
</dbReference>
<evidence type="ECO:0000256" key="3">
    <source>
        <dbReference type="ARBA" id="ARBA00022679"/>
    </source>
</evidence>
<keyword evidence="4 7" id="KW-0949">S-adenosyl-L-methionine</keyword>
<evidence type="ECO:0000256" key="6">
    <source>
        <dbReference type="ARBA" id="ARBA00047422"/>
    </source>
</evidence>
<reference evidence="8 9" key="1">
    <citation type="submission" date="2018-01" db="EMBL/GenBank/DDBJ databases">
        <title>A novel member of the phylum Bacteroidetes isolated from glacier ice.</title>
        <authorList>
            <person name="Liu Q."/>
            <person name="Xin Y.-H."/>
        </authorList>
    </citation>
    <scope>NUCLEOTIDE SEQUENCE [LARGE SCALE GENOMIC DNA]</scope>
    <source>
        <strain evidence="8 9">RB1R16</strain>
    </source>
</reference>
<evidence type="ECO:0000256" key="7">
    <source>
        <dbReference type="PROSITE-ProRule" id="PRU01016"/>
    </source>
</evidence>
<keyword evidence="9" id="KW-1185">Reference proteome</keyword>
<gene>
    <name evidence="8" type="ORF">CJD36_016810</name>
</gene>
<dbReference type="GO" id="GO:0009307">
    <property type="term" value="P:DNA restriction-modification system"/>
    <property type="evidence" value="ECO:0007669"/>
    <property type="project" value="UniProtKB-KW"/>
</dbReference>
<name>A0A2S7SRR8_9BACT</name>
<dbReference type="InterPro" id="IPR050390">
    <property type="entry name" value="C5-Methyltransferase"/>
</dbReference>
<dbReference type="Gene3D" id="3.40.50.150">
    <property type="entry name" value="Vaccinia Virus protein VP39"/>
    <property type="match status" value="1"/>
</dbReference>
<evidence type="ECO:0000256" key="2">
    <source>
        <dbReference type="ARBA" id="ARBA00022603"/>
    </source>
</evidence>
<protein>
    <recommendedName>
        <fullName evidence="1">DNA (cytosine-5-)-methyltransferase</fullName>
        <ecNumber evidence="1">2.1.1.37</ecNumber>
    </recommendedName>
</protein>
<dbReference type="RefSeq" id="WP_105040371.1">
    <property type="nucleotide sequence ID" value="NZ_PPSL01000005.1"/>
</dbReference>
<dbReference type="OrthoDB" id="32195at2"/>
<dbReference type="Pfam" id="PF00145">
    <property type="entry name" value="DNA_methylase"/>
    <property type="match status" value="1"/>
</dbReference>
<accession>A0A2S7SRR8</accession>
<dbReference type="SUPFAM" id="SSF53335">
    <property type="entry name" value="S-adenosyl-L-methionine-dependent methyltransferases"/>
    <property type="match status" value="1"/>
</dbReference>
<evidence type="ECO:0000313" key="8">
    <source>
        <dbReference type="EMBL" id="PQJ09600.1"/>
    </source>
</evidence>
<dbReference type="AlphaFoldDB" id="A0A2S7SRR8"/>
<dbReference type="GO" id="GO:0032259">
    <property type="term" value="P:methylation"/>
    <property type="evidence" value="ECO:0007669"/>
    <property type="project" value="UniProtKB-KW"/>
</dbReference>
<dbReference type="PANTHER" id="PTHR10629">
    <property type="entry name" value="CYTOSINE-SPECIFIC METHYLTRANSFERASE"/>
    <property type="match status" value="1"/>
</dbReference>
<sequence>MNKKPIAIGLFSNLRGIEIGAQRADFYTPFSTDIEKDVRELFEANHKNMTAADMETFYTADVCDLVFADIQRELRNIGITINKGDIDCLVGGPPCFGMTSLSSNRSVFHPLNMLMFEMLRIVEEAQPKTVFIEQVPRFMSDEMRPFRDMVYSKMNKMTGYDWDIRVLNAENFGAFQSRDRVTIIGVRKDLKVKPSFPLLQPVDFSKQSAFATVGAEFYRSGQFKQRPQDGITKVFGTMTGGDSEEIYKNDRWQKLTIQERLILTDMTNYDFSTWGSARTRDALGNMVMPQFAEAIMKHIHYEILMKSALYNC</sequence>
<dbReference type="EC" id="2.1.1.37" evidence="1"/>
<dbReference type="EMBL" id="PPSL01000005">
    <property type="protein sequence ID" value="PQJ09600.1"/>
    <property type="molecule type" value="Genomic_DNA"/>
</dbReference>